<comment type="catalytic activity">
    <reaction evidence="23">
        <text>N-[(5Z,8Z,11Z,14Z)-eicosatetraenoyl]-serotonin + reduced [NADPH--hemoprotein reductase] + O2 = 2-oxo-N-[(5Z,8Z,11Z,14Z)-eicosatetraenoyl]-serotonin + oxidized [NADPH--hemoprotein reductase] + H2O + H(+)</text>
        <dbReference type="Rhea" id="RHEA:50296"/>
        <dbReference type="Rhea" id="RHEA-COMP:11964"/>
        <dbReference type="Rhea" id="RHEA-COMP:11965"/>
        <dbReference type="ChEBI" id="CHEBI:15377"/>
        <dbReference type="ChEBI" id="CHEBI:15378"/>
        <dbReference type="ChEBI" id="CHEBI:15379"/>
        <dbReference type="ChEBI" id="CHEBI:57618"/>
        <dbReference type="ChEBI" id="CHEBI:58210"/>
        <dbReference type="ChEBI" id="CHEBI:132255"/>
        <dbReference type="ChEBI" id="CHEBI:132256"/>
    </reaction>
    <physiologicalReaction direction="left-to-right" evidence="23">
        <dbReference type="Rhea" id="RHEA:50297"/>
    </physiologicalReaction>
</comment>
<reference evidence="31 32" key="1">
    <citation type="submission" date="2020-06" db="EMBL/GenBank/DDBJ databases">
        <authorList>
            <person name="Li R."/>
            <person name="Bekaert M."/>
        </authorList>
    </citation>
    <scope>NUCLEOTIDE SEQUENCE [LARGE SCALE GENOMIC DNA]</scope>
    <source>
        <strain evidence="32">wild</strain>
    </source>
</reference>
<evidence type="ECO:0000256" key="6">
    <source>
        <dbReference type="ARBA" id="ARBA00004477"/>
    </source>
</evidence>
<dbReference type="InterPro" id="IPR002401">
    <property type="entry name" value="Cyt_P450_E_grp-I"/>
</dbReference>
<keyword evidence="14 30" id="KW-1133">Transmembrane helix</keyword>
<evidence type="ECO:0000256" key="25">
    <source>
        <dbReference type="ARBA" id="ARBA00058812"/>
    </source>
</evidence>
<name>A0A6J8BZ52_MYTCO</name>
<evidence type="ECO:0000256" key="8">
    <source>
        <dbReference type="ARBA" id="ARBA00022617"/>
    </source>
</evidence>
<evidence type="ECO:0000256" key="7">
    <source>
        <dbReference type="ARBA" id="ARBA00010617"/>
    </source>
</evidence>
<organism evidence="31 32">
    <name type="scientific">Mytilus coruscus</name>
    <name type="common">Sea mussel</name>
    <dbReference type="NCBI Taxonomy" id="42192"/>
    <lineage>
        <taxon>Eukaryota</taxon>
        <taxon>Metazoa</taxon>
        <taxon>Spiralia</taxon>
        <taxon>Lophotrochozoa</taxon>
        <taxon>Mollusca</taxon>
        <taxon>Bivalvia</taxon>
        <taxon>Autobranchia</taxon>
        <taxon>Pteriomorphia</taxon>
        <taxon>Mytilida</taxon>
        <taxon>Mytiloidea</taxon>
        <taxon>Mytilidae</taxon>
        <taxon>Mytilinae</taxon>
        <taxon>Mytilus</taxon>
    </lineage>
</organism>
<dbReference type="GO" id="GO:0008395">
    <property type="term" value="F:steroid hydroxylase activity"/>
    <property type="evidence" value="ECO:0007669"/>
    <property type="project" value="TreeGrafter"/>
</dbReference>
<keyword evidence="9 30" id="KW-0812">Transmembrane</keyword>
<evidence type="ECO:0000256" key="23">
    <source>
        <dbReference type="ARBA" id="ARBA00052159"/>
    </source>
</evidence>
<dbReference type="GO" id="GO:0005743">
    <property type="term" value="C:mitochondrial inner membrane"/>
    <property type="evidence" value="ECO:0007669"/>
    <property type="project" value="UniProtKB-SubCell"/>
</dbReference>
<comment type="catalytic activity">
    <reaction evidence="22">
        <text>(5Z,8Z,11Z,14Z)-eicosatetraenoate + reduced [NADPH--hemoprotein reductase] + O2 = 20-hydroxy-(5Z,8Z,11Z,14Z)-eicosatetraenoate + oxidized [NADPH--hemoprotein reductase] + H2O + H(+)</text>
        <dbReference type="Rhea" id="RHEA:39755"/>
        <dbReference type="Rhea" id="RHEA-COMP:11964"/>
        <dbReference type="Rhea" id="RHEA-COMP:11965"/>
        <dbReference type="ChEBI" id="CHEBI:15377"/>
        <dbReference type="ChEBI" id="CHEBI:15378"/>
        <dbReference type="ChEBI" id="CHEBI:15379"/>
        <dbReference type="ChEBI" id="CHEBI:32395"/>
        <dbReference type="ChEBI" id="CHEBI:57618"/>
        <dbReference type="ChEBI" id="CHEBI:58210"/>
        <dbReference type="ChEBI" id="CHEBI:76624"/>
    </reaction>
    <physiologicalReaction direction="left-to-right" evidence="22">
        <dbReference type="Rhea" id="RHEA:39756"/>
    </physiologicalReaction>
</comment>
<dbReference type="PANTHER" id="PTHR24300">
    <property type="entry name" value="CYTOCHROME P450 508A4-RELATED"/>
    <property type="match status" value="1"/>
</dbReference>
<dbReference type="OrthoDB" id="2789670at2759"/>
<evidence type="ECO:0000256" key="13">
    <source>
        <dbReference type="ARBA" id="ARBA00022848"/>
    </source>
</evidence>
<evidence type="ECO:0000313" key="31">
    <source>
        <dbReference type="EMBL" id="CAC5388124.1"/>
    </source>
</evidence>
<evidence type="ECO:0000256" key="4">
    <source>
        <dbReference type="ARBA" id="ARBA00004406"/>
    </source>
</evidence>
<comment type="function">
    <text evidence="25">A cytochrome P450 monooxygenase involved in the metabolism of arachidonic acid and its conjugates. Mechanistically, uses molecular oxygen inserting one oxygen atom into a substrate, and reducing the second into a water molecule, with two electrons provided by NADPH via cytochrome P450 reductase (CPR; NADPH-ferrihemoprotein reductase). Acts as an omega and omega-1 hydroxylase for arachidonic acid and possibly for other long chain fatty acids. May modulate the arachidonic acid signaling pathway and play a role in other fatty acid signaling processes. May down-regulate the biological activities of N-arachidonoyl-serotonin, an endocannabinoid that has anti-nociceptive effects through inhibition of fatty acid amide hydrolase FAAH, TRPV1 receptor and T-type calcium channels. Catalyzes C-2 oxidation of the indole ring of N-arachidonoyl-serotonin forming a less active product 2-oxo-N-arachidonoyl-serotonin.</text>
</comment>
<evidence type="ECO:0000256" key="20">
    <source>
        <dbReference type="ARBA" id="ARBA00023136"/>
    </source>
</evidence>
<keyword evidence="13" id="KW-0492">Microsome</keyword>
<keyword evidence="8 29" id="KW-0349">Heme</keyword>
<dbReference type="GO" id="GO:0006082">
    <property type="term" value="P:organic acid metabolic process"/>
    <property type="evidence" value="ECO:0007669"/>
    <property type="project" value="TreeGrafter"/>
</dbReference>
<keyword evidence="32" id="KW-1185">Reference proteome</keyword>
<keyword evidence="16 29" id="KW-0408">Iron</keyword>
<evidence type="ECO:0000256" key="30">
    <source>
        <dbReference type="SAM" id="Phobius"/>
    </source>
</evidence>
<proteinExistence type="inferred from homology"/>
<dbReference type="GO" id="GO:0020037">
    <property type="term" value="F:heme binding"/>
    <property type="evidence" value="ECO:0007669"/>
    <property type="project" value="InterPro"/>
</dbReference>
<evidence type="ECO:0000256" key="28">
    <source>
        <dbReference type="ARBA" id="ARBA00079181"/>
    </source>
</evidence>
<dbReference type="GO" id="GO:0005506">
    <property type="term" value="F:iron ion binding"/>
    <property type="evidence" value="ECO:0007669"/>
    <property type="project" value="InterPro"/>
</dbReference>
<dbReference type="InterPro" id="IPR050182">
    <property type="entry name" value="Cytochrome_P450_fam2"/>
</dbReference>
<dbReference type="Proteomes" id="UP000507470">
    <property type="component" value="Unassembled WGS sequence"/>
</dbReference>
<dbReference type="GO" id="GO:0006629">
    <property type="term" value="P:lipid metabolic process"/>
    <property type="evidence" value="ECO:0007669"/>
    <property type="project" value="UniProtKB-KW"/>
</dbReference>
<dbReference type="GO" id="GO:0006805">
    <property type="term" value="P:xenobiotic metabolic process"/>
    <property type="evidence" value="ECO:0007669"/>
    <property type="project" value="TreeGrafter"/>
</dbReference>
<keyword evidence="15" id="KW-0560">Oxidoreductase</keyword>
<comment type="subcellular location">
    <subcellularLocation>
        <location evidence="6">Endoplasmic reticulum membrane</location>
        <topology evidence="6">Multi-pass membrane protein</topology>
    </subcellularLocation>
    <subcellularLocation>
        <location evidence="4">Endoplasmic reticulum membrane</location>
        <topology evidence="4">Peripheral membrane protein</topology>
    </subcellularLocation>
    <subcellularLocation>
        <location evidence="2">Microsome membrane</location>
        <topology evidence="2">Multi-pass membrane protein</topology>
    </subcellularLocation>
    <subcellularLocation>
        <location evidence="3">Microsome membrane</location>
        <topology evidence="3">Peripheral membrane protein</topology>
    </subcellularLocation>
    <subcellularLocation>
        <location evidence="5">Mitochondrion inner membrane</location>
        <topology evidence="5">Multi-pass membrane protein</topology>
    </subcellularLocation>
</comment>
<dbReference type="PRINTS" id="PR00463">
    <property type="entry name" value="EP450I"/>
</dbReference>
<evidence type="ECO:0000256" key="10">
    <source>
        <dbReference type="ARBA" id="ARBA00022723"/>
    </source>
</evidence>
<comment type="catalytic activity">
    <reaction evidence="24">
        <text>an omega-methyl-long-chain fatty acid + reduced [NADPH--hemoprotein reductase] + O2 = an omega-hydroxy-long-chain fatty acid + oxidized [NADPH--hemoprotein reductase] + H2O + H(+)</text>
        <dbReference type="Rhea" id="RHEA:56748"/>
        <dbReference type="Rhea" id="RHEA-COMP:11964"/>
        <dbReference type="Rhea" id="RHEA-COMP:11965"/>
        <dbReference type="ChEBI" id="CHEBI:15377"/>
        <dbReference type="ChEBI" id="CHEBI:15378"/>
        <dbReference type="ChEBI" id="CHEBI:15379"/>
        <dbReference type="ChEBI" id="CHEBI:57618"/>
        <dbReference type="ChEBI" id="CHEBI:58210"/>
        <dbReference type="ChEBI" id="CHEBI:140991"/>
        <dbReference type="ChEBI" id="CHEBI:140992"/>
        <dbReference type="EC" id="1.14.14.80"/>
    </reaction>
    <physiologicalReaction direction="left-to-right" evidence="24">
        <dbReference type="Rhea" id="RHEA:56749"/>
    </physiologicalReaction>
</comment>
<keyword evidence="12" id="KW-0256">Endoplasmic reticulum</keyword>
<protein>
    <recommendedName>
        <fullName evidence="27">Cytochrome P450 2U1</fullName>
        <ecNumber evidence="26">1.14.14.80</ecNumber>
    </recommendedName>
    <alternativeName>
        <fullName evidence="28">Long-chain fatty acid omega-monooxygenase</fullName>
    </alternativeName>
</protein>
<evidence type="ECO:0000256" key="14">
    <source>
        <dbReference type="ARBA" id="ARBA00022989"/>
    </source>
</evidence>
<dbReference type="SUPFAM" id="SSF56219">
    <property type="entry name" value="DNase I-like"/>
    <property type="match status" value="1"/>
</dbReference>
<evidence type="ECO:0000256" key="18">
    <source>
        <dbReference type="ARBA" id="ARBA00023098"/>
    </source>
</evidence>
<evidence type="ECO:0000256" key="1">
    <source>
        <dbReference type="ARBA" id="ARBA00001971"/>
    </source>
</evidence>
<keyword evidence="20 30" id="KW-0472">Membrane</keyword>
<dbReference type="EMBL" id="CACVKT020004142">
    <property type="protein sequence ID" value="CAC5388124.1"/>
    <property type="molecule type" value="Genomic_DNA"/>
</dbReference>
<comment type="similarity">
    <text evidence="7">Belongs to the cytochrome P450 family.</text>
</comment>
<keyword evidence="11" id="KW-0999">Mitochondrion inner membrane</keyword>
<evidence type="ECO:0000256" key="26">
    <source>
        <dbReference type="ARBA" id="ARBA00066560"/>
    </source>
</evidence>
<dbReference type="InterPro" id="IPR036396">
    <property type="entry name" value="Cyt_P450_sf"/>
</dbReference>
<evidence type="ECO:0000256" key="27">
    <source>
        <dbReference type="ARBA" id="ARBA00067282"/>
    </source>
</evidence>
<dbReference type="Gene3D" id="1.10.630.10">
    <property type="entry name" value="Cytochrome P450"/>
    <property type="match status" value="2"/>
</dbReference>
<dbReference type="FunFam" id="1.10.630.10:FF:000238">
    <property type="entry name" value="Cytochrome P450 2A6"/>
    <property type="match status" value="1"/>
</dbReference>
<keyword evidence="19" id="KW-0496">Mitochondrion</keyword>
<dbReference type="InterPro" id="IPR001128">
    <property type="entry name" value="Cyt_P450"/>
</dbReference>
<keyword evidence="17" id="KW-0503">Monooxygenase</keyword>
<evidence type="ECO:0000256" key="15">
    <source>
        <dbReference type="ARBA" id="ARBA00023002"/>
    </source>
</evidence>
<evidence type="ECO:0000256" key="12">
    <source>
        <dbReference type="ARBA" id="ARBA00022824"/>
    </source>
</evidence>
<evidence type="ECO:0000256" key="5">
    <source>
        <dbReference type="ARBA" id="ARBA00004448"/>
    </source>
</evidence>
<keyword evidence="10 29" id="KW-0479">Metal-binding</keyword>
<dbReference type="InterPro" id="IPR017972">
    <property type="entry name" value="Cyt_P450_CS"/>
</dbReference>
<accession>A0A6J8BZ52</accession>
<evidence type="ECO:0000313" key="32">
    <source>
        <dbReference type="Proteomes" id="UP000507470"/>
    </source>
</evidence>
<dbReference type="PANTHER" id="PTHR24300:SF397">
    <property type="entry name" value="CYTOCHROME P450 2U1"/>
    <property type="match status" value="1"/>
</dbReference>
<sequence>MIGTILHSVDVFTILTFFITLLLAYIIWDNVVRVRTNIPEPTPWPIIGNLPSIIGTKNASETFLQMQKKYGDLVYLKVGKLPIVVVFGYKNVHQVLVDNGNKTKFRPRHLLHYLKTLFPKEAGVIFSNGQEWVDIRRFTRVALKDFGVGKQSIEEKIQDEVDLLMELFSKQGKKPTDCSKMFPKATSNIISSIIFGSRFDFDDADFNNLLGNIATIFKYSAAFRLENCFPILDKVNPFNKLKLVMEGRKKIQKYIATRIESARCSFDANNIRHFLDVYLEQEEKPDSKISDECLFITIADLYLAGTDTTSVTLQWSMMYMIKYPDVQKKCRNQILEVIGEDRQPVVTDKDNIPYVMATLHEVQRLSTIVNAMATLLEEQRVSTTGETEEQRVSTIAPLAVPHVALEDIDIDEKTIPRDTIIIPHLMSVHLDPSVWDKPEKFRPERFLDQDGHFVKKEGFSAFSLGLQQNKKDLYAQMSNCYKHLSISSWNVHGLGDKDELFIENLKGDINIFLETWKGESEEFKLEDFLENEISSFSMNGQIVLIGDLNARTGQRADFIVNDSDQINNFDGFDLLPENYITDSEIKRINQDTSINTAASTQWSIFSDSLGYCTYMSSIGFSTVDYAVVSESLVSSVKYFKTNDFTYLSDHVQITLYMKCSINIDKEIGLEEKGWHWIKSYKWTENSKLKLIDALLTESVKNEIIEFEMVNYEENQVGVDEATEKLTKILDNILSLSCKVIPKTKRRKKKKKFKQAWSDNVIYETKHQINKIGNKIRNNPNIKSLKQKLFELKKNMKKMVKQKKYEYKQKLYNCLSEYINQNPKEYWNILKSLKNKTEKDEIPEVLNDEEVLMKHFQDQGKPSSINNAFMNDIESQLKLLENNIDFKVETDAPISCSEVKKVISGLKLQKSAGPDRIINEIIKTSNQVIIKSIVKIFNLILKTAYILWNNVTRAHNNIPGPTPWPIVGNLPALAASFFQNKSSRNRSEQFLKLQKKYGDLVCLRFGNFTQVLVFGYTKIHKVLVLNADKTKFRPTNAAVVKNLFPKEAGVAMSNGQEWVDLRRFTMVALKDFGVGKKSLEEKIQEEARFLVELFAKQNNKPFDVSKVFSKATSNIISSIIFGSRFDFNDPVFNRLLGNIEYLFKNNASAENMIPLPAFLNPFSKIKTIVKNRMEIQEYIRSRIDNERRSFDPNNVRHFLDLYLQQEGKSNTKISENHLFLTIADLYLAGTDTTSVTLQWSMLYMIKYPDVQKKCKDEILEVIGEDRDPVGKDKDNLPYVMATLHEVQRIATIAPLAVPHLAVEDIEIDGMTIPKNAVIFPSLMSVHRDPSLWEEPDVFRPERFLQNDKFVKKEGFSAFSMGPRICLGKQLAESELLLLFVSILQRFDLSKADETDELPTVGTMTGITQQPKNFQMCFLPRH</sequence>
<evidence type="ECO:0000256" key="22">
    <source>
        <dbReference type="ARBA" id="ARBA00051320"/>
    </source>
</evidence>
<evidence type="ECO:0000256" key="24">
    <source>
        <dbReference type="ARBA" id="ARBA00052378"/>
    </source>
</evidence>
<feature type="binding site" description="axial binding residue" evidence="29">
    <location>
        <position position="1364"/>
    </location>
    <ligand>
        <name>heme</name>
        <dbReference type="ChEBI" id="CHEBI:30413"/>
    </ligand>
    <ligandPart>
        <name>Fe</name>
        <dbReference type="ChEBI" id="CHEBI:18248"/>
    </ligandPart>
</feature>
<dbReference type="Gene3D" id="3.60.10.10">
    <property type="entry name" value="Endonuclease/exonuclease/phosphatase"/>
    <property type="match status" value="1"/>
</dbReference>
<dbReference type="GO" id="GO:0102033">
    <property type="term" value="F:long-chain fatty acid omega-hydroxylase activity"/>
    <property type="evidence" value="ECO:0007669"/>
    <property type="project" value="UniProtKB-EC"/>
</dbReference>
<dbReference type="FunFam" id="1.10.630.10:FF:000017">
    <property type="entry name" value="cytochrome P450 2U1 isoform X1"/>
    <property type="match status" value="1"/>
</dbReference>
<evidence type="ECO:0000256" key="17">
    <source>
        <dbReference type="ARBA" id="ARBA00023033"/>
    </source>
</evidence>
<comment type="catalytic activity">
    <reaction evidence="21">
        <text>(5Z,8Z,11Z,14Z)-eicosatetraenoate + reduced [NADPH--hemoprotein reductase] + O2 = 19-hydroxy-(5Z,8Z,11Z,14Z)-eicosatetraenoate + oxidized [NADPH--hemoprotein reductase] + H2O + H(+)</text>
        <dbReference type="Rhea" id="RHEA:39759"/>
        <dbReference type="Rhea" id="RHEA-COMP:11964"/>
        <dbReference type="Rhea" id="RHEA-COMP:11965"/>
        <dbReference type="ChEBI" id="CHEBI:15377"/>
        <dbReference type="ChEBI" id="CHEBI:15378"/>
        <dbReference type="ChEBI" id="CHEBI:15379"/>
        <dbReference type="ChEBI" id="CHEBI:32395"/>
        <dbReference type="ChEBI" id="CHEBI:57618"/>
        <dbReference type="ChEBI" id="CHEBI:58210"/>
        <dbReference type="ChEBI" id="CHEBI:76627"/>
    </reaction>
    <physiologicalReaction direction="left-to-right" evidence="21">
        <dbReference type="Rhea" id="RHEA:39760"/>
    </physiologicalReaction>
</comment>
<feature type="transmembrane region" description="Helical" evidence="30">
    <location>
        <begin position="9"/>
        <end position="28"/>
    </location>
</feature>
<evidence type="ECO:0000256" key="16">
    <source>
        <dbReference type="ARBA" id="ARBA00023004"/>
    </source>
</evidence>
<keyword evidence="18" id="KW-0443">Lipid metabolism</keyword>
<evidence type="ECO:0000256" key="3">
    <source>
        <dbReference type="ARBA" id="ARBA00004174"/>
    </source>
</evidence>
<comment type="cofactor">
    <cofactor evidence="1 29">
        <name>heme</name>
        <dbReference type="ChEBI" id="CHEBI:30413"/>
    </cofactor>
</comment>
<evidence type="ECO:0000256" key="9">
    <source>
        <dbReference type="ARBA" id="ARBA00022692"/>
    </source>
</evidence>
<evidence type="ECO:0000256" key="21">
    <source>
        <dbReference type="ARBA" id="ARBA00049206"/>
    </source>
</evidence>
<dbReference type="PROSITE" id="PS00086">
    <property type="entry name" value="CYTOCHROME_P450"/>
    <property type="match status" value="1"/>
</dbReference>
<dbReference type="EC" id="1.14.14.80" evidence="26"/>
<dbReference type="SUPFAM" id="SSF48264">
    <property type="entry name" value="Cytochrome P450"/>
    <property type="match status" value="3"/>
</dbReference>
<dbReference type="GO" id="GO:0005789">
    <property type="term" value="C:endoplasmic reticulum membrane"/>
    <property type="evidence" value="ECO:0007669"/>
    <property type="project" value="UniProtKB-SubCell"/>
</dbReference>
<evidence type="ECO:0000256" key="2">
    <source>
        <dbReference type="ARBA" id="ARBA00004154"/>
    </source>
</evidence>
<dbReference type="Pfam" id="PF00067">
    <property type="entry name" value="p450"/>
    <property type="match status" value="3"/>
</dbReference>
<evidence type="ECO:0000256" key="11">
    <source>
        <dbReference type="ARBA" id="ARBA00022792"/>
    </source>
</evidence>
<dbReference type="InterPro" id="IPR036691">
    <property type="entry name" value="Endo/exonu/phosph_ase_sf"/>
</dbReference>
<evidence type="ECO:0000256" key="29">
    <source>
        <dbReference type="PIRSR" id="PIRSR602401-1"/>
    </source>
</evidence>
<dbReference type="PRINTS" id="PR00385">
    <property type="entry name" value="P450"/>
</dbReference>
<gene>
    <name evidence="31" type="ORF">MCOR_23404</name>
</gene>
<evidence type="ECO:0000256" key="19">
    <source>
        <dbReference type="ARBA" id="ARBA00023128"/>
    </source>
</evidence>